<dbReference type="AlphaFoldDB" id="A0A812BGW3"/>
<feature type="region of interest" description="Disordered" evidence="1">
    <location>
        <begin position="193"/>
        <end position="363"/>
    </location>
</feature>
<feature type="compositionally biased region" description="Basic and acidic residues" evidence="1">
    <location>
        <begin position="344"/>
        <end position="361"/>
    </location>
</feature>
<accession>A0A812BGW3</accession>
<proteinExistence type="predicted"/>
<protein>
    <submittedName>
        <fullName evidence="2">Uncharacterized protein</fullName>
    </submittedName>
</protein>
<evidence type="ECO:0000313" key="2">
    <source>
        <dbReference type="EMBL" id="CAE1235668.1"/>
    </source>
</evidence>
<gene>
    <name evidence="2" type="ORF">SPHA_19905</name>
</gene>
<feature type="region of interest" description="Disordered" evidence="1">
    <location>
        <begin position="494"/>
        <end position="529"/>
    </location>
</feature>
<sequence>MSGGKSVSLPLSDCTAHKKNSLQVGSLSPNSHRKTNDIKLLRCELCNKFFSEADFDFKAIGAVPLTREKITVCPDCNKKILEGSRMAPPTQTKNLEASLPTAGNGSTHLNNVTAARSSQCCCMASHQLTTSQISANMSETVGPELLRTIKTEPPSEPYAAVCTTQANNPHTYHNHTYQTKCSIYLTANLKPCGKRDKESVTSKQDPSSCGDQQKKKPKLDDDDENKGPGMEKRQSTNTETLIKRENSPSSDCSADVKPSFVEVKPSSNGHAKIEVKQETSPTESSKSNFQFKSPTKPAPLSSSGATSHKPKVNSTSNTYMFEGSMLWKPVHPGQAPSASSPKVDSTEEKPKSSSSTEKKEEDENTFCCEGSLFIKPVLPNEFAFEGTMFIKPDSPLLAQAPVSFPNQPSASGLSSMPQTTKTLTIQSVFTNSGQVISSITTTSSGDKSGHVGSNGNSQQTQLSTVVTTTCVGSGSKCTVTSCCTNQIATKDSELKKKPEQEKETSAGFSQCQTSGSGGGGGGHTDFSVKSILSATDRRSYCDSRRYQQH</sequence>
<feature type="compositionally biased region" description="Polar residues" evidence="1">
    <location>
        <begin position="300"/>
        <end position="319"/>
    </location>
</feature>
<feature type="compositionally biased region" description="Basic and acidic residues" evidence="1">
    <location>
        <begin position="225"/>
        <end position="234"/>
    </location>
</feature>
<feature type="compositionally biased region" description="Polar residues" evidence="1">
    <location>
        <begin position="201"/>
        <end position="210"/>
    </location>
</feature>
<organism evidence="2 3">
    <name type="scientific">Acanthosepion pharaonis</name>
    <name type="common">Pharaoh cuttlefish</name>
    <name type="synonym">Sepia pharaonis</name>
    <dbReference type="NCBI Taxonomy" id="158019"/>
    <lineage>
        <taxon>Eukaryota</taxon>
        <taxon>Metazoa</taxon>
        <taxon>Spiralia</taxon>
        <taxon>Lophotrochozoa</taxon>
        <taxon>Mollusca</taxon>
        <taxon>Cephalopoda</taxon>
        <taxon>Coleoidea</taxon>
        <taxon>Decapodiformes</taxon>
        <taxon>Sepiida</taxon>
        <taxon>Sepiina</taxon>
        <taxon>Sepiidae</taxon>
        <taxon>Acanthosepion</taxon>
    </lineage>
</organism>
<feature type="compositionally biased region" description="Polar residues" evidence="1">
    <location>
        <begin position="278"/>
        <end position="293"/>
    </location>
</feature>
<reference evidence="2" key="1">
    <citation type="submission" date="2021-01" db="EMBL/GenBank/DDBJ databases">
        <authorList>
            <person name="Li R."/>
            <person name="Bekaert M."/>
        </authorList>
    </citation>
    <scope>NUCLEOTIDE SEQUENCE</scope>
    <source>
        <strain evidence="2">Farmed</strain>
    </source>
</reference>
<keyword evidence="3" id="KW-1185">Reference proteome</keyword>
<comment type="caution">
    <text evidence="2">The sequence shown here is derived from an EMBL/GenBank/DDBJ whole genome shotgun (WGS) entry which is preliminary data.</text>
</comment>
<dbReference type="Proteomes" id="UP000597762">
    <property type="component" value="Unassembled WGS sequence"/>
</dbReference>
<evidence type="ECO:0000313" key="3">
    <source>
        <dbReference type="Proteomes" id="UP000597762"/>
    </source>
</evidence>
<evidence type="ECO:0000256" key="1">
    <source>
        <dbReference type="SAM" id="MobiDB-lite"/>
    </source>
</evidence>
<dbReference type="EMBL" id="CAHIKZ030000724">
    <property type="protein sequence ID" value="CAE1235668.1"/>
    <property type="molecule type" value="Genomic_DNA"/>
</dbReference>
<name>A0A812BGW3_ACAPH</name>
<feature type="compositionally biased region" description="Basic and acidic residues" evidence="1">
    <location>
        <begin position="494"/>
        <end position="504"/>
    </location>
</feature>
<dbReference type="OrthoDB" id="6078021at2759"/>